<dbReference type="Gene3D" id="3.30.530.20">
    <property type="match status" value="1"/>
</dbReference>
<dbReference type="GeneID" id="91093442"/>
<sequence length="154" mass="17297">MISSSITINAPPAVVREIFLDFPNLSAWHQGIILSCRPLDDSKTGMTLKQGDKTETRLSSMTVVQDIIENTPEVLTTNGPWMGLLTGLKSCLFTSDPSNPNITHFEQRETFTGILSFMMNNPDRFGGYRTKEAFAKINEDLKIKAEQVWQERSV</sequence>
<accession>A0AAX4JR73</accession>
<gene>
    <name evidence="1" type="ORF">L201_002770</name>
</gene>
<keyword evidence="2" id="KW-1185">Reference proteome</keyword>
<reference evidence="1 2" key="1">
    <citation type="submission" date="2024-01" db="EMBL/GenBank/DDBJ databases">
        <title>Comparative genomics of Cryptococcus and Kwoniella reveals pathogenesis evolution and contrasting modes of karyotype evolution via chromosome fusion or intercentromeric recombination.</title>
        <authorList>
            <person name="Coelho M.A."/>
            <person name="David-Palma M."/>
            <person name="Shea T."/>
            <person name="Bowers K."/>
            <person name="McGinley-Smith S."/>
            <person name="Mohammad A.W."/>
            <person name="Gnirke A."/>
            <person name="Yurkov A.M."/>
            <person name="Nowrousian M."/>
            <person name="Sun S."/>
            <person name="Cuomo C.A."/>
            <person name="Heitman J."/>
        </authorList>
    </citation>
    <scope>NUCLEOTIDE SEQUENCE [LARGE SCALE GENOMIC DNA]</scope>
    <source>
        <strain evidence="1 2">CBS 6074</strain>
    </source>
</reference>
<dbReference type="SUPFAM" id="SSF55961">
    <property type="entry name" value="Bet v1-like"/>
    <property type="match status" value="1"/>
</dbReference>
<evidence type="ECO:0008006" key="3">
    <source>
        <dbReference type="Google" id="ProtNLM"/>
    </source>
</evidence>
<protein>
    <recommendedName>
        <fullName evidence="3">SRPBCC family protein</fullName>
    </recommendedName>
</protein>
<dbReference type="RefSeq" id="XP_066074635.1">
    <property type="nucleotide sequence ID" value="XM_066218538.1"/>
</dbReference>
<dbReference type="EMBL" id="CP144100">
    <property type="protein sequence ID" value="WWC87872.1"/>
    <property type="molecule type" value="Genomic_DNA"/>
</dbReference>
<dbReference type="InterPro" id="IPR023393">
    <property type="entry name" value="START-like_dom_sf"/>
</dbReference>
<dbReference type="CDD" id="cd07822">
    <property type="entry name" value="SRPBCC_4"/>
    <property type="match status" value="1"/>
</dbReference>
<dbReference type="AlphaFoldDB" id="A0AAX4JR73"/>
<name>A0AAX4JR73_9TREE</name>
<dbReference type="Proteomes" id="UP001355207">
    <property type="component" value="Chromosome 3"/>
</dbReference>
<dbReference type="Pfam" id="PF10604">
    <property type="entry name" value="Polyketide_cyc2"/>
    <property type="match status" value="1"/>
</dbReference>
<evidence type="ECO:0000313" key="1">
    <source>
        <dbReference type="EMBL" id="WWC87872.1"/>
    </source>
</evidence>
<dbReference type="PANTHER" id="PTHR36166">
    <property type="entry name" value="CHROMOSOME 9, WHOLE GENOME SHOTGUN SEQUENCE"/>
    <property type="match status" value="1"/>
</dbReference>
<proteinExistence type="predicted"/>
<dbReference type="PANTHER" id="PTHR36166:SF1">
    <property type="entry name" value="SRPBCC DOMAIN-CONTAINING PROTEIN"/>
    <property type="match status" value="1"/>
</dbReference>
<organism evidence="1 2">
    <name type="scientific">Kwoniella dendrophila CBS 6074</name>
    <dbReference type="NCBI Taxonomy" id="1295534"/>
    <lineage>
        <taxon>Eukaryota</taxon>
        <taxon>Fungi</taxon>
        <taxon>Dikarya</taxon>
        <taxon>Basidiomycota</taxon>
        <taxon>Agaricomycotina</taxon>
        <taxon>Tremellomycetes</taxon>
        <taxon>Tremellales</taxon>
        <taxon>Cryptococcaceae</taxon>
        <taxon>Kwoniella</taxon>
    </lineage>
</organism>
<dbReference type="InterPro" id="IPR019587">
    <property type="entry name" value="Polyketide_cyclase/dehydratase"/>
</dbReference>
<evidence type="ECO:0000313" key="2">
    <source>
        <dbReference type="Proteomes" id="UP001355207"/>
    </source>
</evidence>